<protein>
    <recommendedName>
        <fullName evidence="2">1-phosphatidylinositol-4-phosphate 5-kinase</fullName>
        <ecNumber evidence="2">2.7.1.68</ecNumber>
    </recommendedName>
    <alternativeName>
        <fullName evidence="10">1-phosphatidylinositol 4-phosphate kinase</fullName>
    </alternativeName>
    <alternativeName>
        <fullName evidence="8">Diphosphoinositide kinase</fullName>
    </alternativeName>
    <alternativeName>
        <fullName evidence="9">PIP5K</fullName>
    </alternativeName>
</protein>
<evidence type="ECO:0000256" key="5">
    <source>
        <dbReference type="ARBA" id="ARBA00022741"/>
    </source>
</evidence>
<reference evidence="15" key="1">
    <citation type="submission" date="2016-04" db="EMBL/GenBank/DDBJ databases">
        <title>Comparative genomics of biotechnologically important yeasts.</title>
        <authorList>
            <consortium name="DOE Joint Genome Institute"/>
            <person name="Riley R."/>
            <person name="Haridas S."/>
            <person name="Wolfe K.H."/>
            <person name="Lopes M.R."/>
            <person name="Hittinger C.T."/>
            <person name="Goker M."/>
            <person name="Salamov A."/>
            <person name="Wisecaver J."/>
            <person name="Long T.M."/>
            <person name="Aerts A.L."/>
            <person name="Barry K."/>
            <person name="Choi C."/>
            <person name="Clum A."/>
            <person name="Coughlan A.Y."/>
            <person name="Deshpande S."/>
            <person name="Douglass A.P."/>
            <person name="Hanson S.J."/>
            <person name="Klenk H.-P."/>
            <person name="Labutti K."/>
            <person name="Lapidus A."/>
            <person name="Lindquist E."/>
            <person name="Lipzen A."/>
            <person name="Meier-Kolthoff J.P."/>
            <person name="Ohm R.A."/>
            <person name="Otillar R.P."/>
            <person name="Pangilinan J."/>
            <person name="Peng Y."/>
            <person name="Rokas A."/>
            <person name="Rosa C.A."/>
            <person name="Scheuner C."/>
            <person name="Sibirny A.A."/>
            <person name="Slot J.C."/>
            <person name="Stielow J.B."/>
            <person name="Sun H."/>
            <person name="Kurtzman C.P."/>
            <person name="Blackwell M."/>
            <person name="Grigoriev I.V."/>
            <person name="Jeffries T.W."/>
        </authorList>
    </citation>
    <scope>NUCLEOTIDE SEQUENCE [LARGE SCALE GENOMIC DNA]</scope>
    <source>
        <strain evidence="15">NRRL YB-2248</strain>
    </source>
</reference>
<dbReference type="InterPro" id="IPR023610">
    <property type="entry name" value="PInositol-4/5-P-5/4-kinase"/>
</dbReference>
<evidence type="ECO:0000256" key="7">
    <source>
        <dbReference type="ARBA" id="ARBA00022840"/>
    </source>
</evidence>
<dbReference type="InterPro" id="IPR027484">
    <property type="entry name" value="PInositol-4-P-5-kinase_N"/>
</dbReference>
<feature type="domain" description="PIPK" evidence="13">
    <location>
        <begin position="236"/>
        <end position="600"/>
    </location>
</feature>
<dbReference type="FunFam" id="3.30.800.10:FF:000009">
    <property type="entry name" value="Phosphatidylinositol 4-phosphate 5-kinase its3"/>
    <property type="match status" value="1"/>
</dbReference>
<dbReference type="GO" id="GO:0046854">
    <property type="term" value="P:phosphatidylinositol phosphate biosynthetic process"/>
    <property type="evidence" value="ECO:0007669"/>
    <property type="project" value="TreeGrafter"/>
</dbReference>
<feature type="region of interest" description="Disordered" evidence="12">
    <location>
        <begin position="65"/>
        <end position="94"/>
    </location>
</feature>
<keyword evidence="4 11" id="KW-0808">Transferase</keyword>
<dbReference type="GO" id="GO:0005886">
    <property type="term" value="C:plasma membrane"/>
    <property type="evidence" value="ECO:0007669"/>
    <property type="project" value="TreeGrafter"/>
</dbReference>
<keyword evidence="7 11" id="KW-0067">ATP-binding</keyword>
<dbReference type="EMBL" id="KV453854">
    <property type="protein sequence ID" value="ODV85036.1"/>
    <property type="molecule type" value="Genomic_DNA"/>
</dbReference>
<keyword evidence="5 11" id="KW-0547">Nucleotide-binding</keyword>
<evidence type="ECO:0000256" key="11">
    <source>
        <dbReference type="PROSITE-ProRule" id="PRU00781"/>
    </source>
</evidence>
<dbReference type="InterPro" id="IPR002498">
    <property type="entry name" value="PInositol-4-P-4/5-kinase_core"/>
</dbReference>
<name>A0A1E4SZU6_9ASCO</name>
<dbReference type="SMART" id="SM00330">
    <property type="entry name" value="PIPKc"/>
    <property type="match status" value="1"/>
</dbReference>
<keyword evidence="15" id="KW-1185">Reference proteome</keyword>
<proteinExistence type="predicted"/>
<evidence type="ECO:0000256" key="1">
    <source>
        <dbReference type="ARBA" id="ARBA00000444"/>
    </source>
</evidence>
<keyword evidence="3" id="KW-0597">Phosphoprotein</keyword>
<feature type="compositionally biased region" description="Polar residues" evidence="12">
    <location>
        <begin position="65"/>
        <end position="80"/>
    </location>
</feature>
<dbReference type="AlphaFoldDB" id="A0A1E4SZU6"/>
<dbReference type="OrthoDB" id="20783at2759"/>
<evidence type="ECO:0000256" key="10">
    <source>
        <dbReference type="ARBA" id="ARBA00082306"/>
    </source>
</evidence>
<dbReference type="STRING" id="983967.A0A1E4SZU6"/>
<evidence type="ECO:0000256" key="6">
    <source>
        <dbReference type="ARBA" id="ARBA00022777"/>
    </source>
</evidence>
<dbReference type="CDD" id="cd17303">
    <property type="entry name" value="PIPKc_PIP5K_yeast_like"/>
    <property type="match status" value="1"/>
</dbReference>
<dbReference type="PANTHER" id="PTHR23086:SF8">
    <property type="entry name" value="PHOSPHATIDYLINOSITOL 5-PHOSPHATE 4-KINASE, ISOFORM A"/>
    <property type="match status" value="1"/>
</dbReference>
<evidence type="ECO:0000259" key="13">
    <source>
        <dbReference type="PROSITE" id="PS51455"/>
    </source>
</evidence>
<dbReference type="SUPFAM" id="SSF56104">
    <property type="entry name" value="SAICAR synthase-like"/>
    <property type="match status" value="1"/>
</dbReference>
<gene>
    <name evidence="14" type="ORF">CANARDRAFT_28756</name>
</gene>
<dbReference type="Gene3D" id="3.30.800.10">
    <property type="entry name" value="Phosphatidylinositol Phosphate Kinase II Beta"/>
    <property type="match status" value="1"/>
</dbReference>
<dbReference type="InterPro" id="IPR027483">
    <property type="entry name" value="PInositol-4-P-4/5-kinase_C_sf"/>
</dbReference>
<feature type="region of interest" description="Disordered" evidence="12">
    <location>
        <begin position="122"/>
        <end position="143"/>
    </location>
</feature>
<feature type="region of interest" description="Disordered" evidence="12">
    <location>
        <begin position="193"/>
        <end position="225"/>
    </location>
</feature>
<keyword evidence="6 11" id="KW-0418">Kinase</keyword>
<organism evidence="14 15">
    <name type="scientific">[Candida] arabinofermentans NRRL YB-2248</name>
    <dbReference type="NCBI Taxonomy" id="983967"/>
    <lineage>
        <taxon>Eukaryota</taxon>
        <taxon>Fungi</taxon>
        <taxon>Dikarya</taxon>
        <taxon>Ascomycota</taxon>
        <taxon>Saccharomycotina</taxon>
        <taxon>Pichiomycetes</taxon>
        <taxon>Pichiales</taxon>
        <taxon>Pichiaceae</taxon>
        <taxon>Ogataea</taxon>
        <taxon>Ogataea/Candida clade</taxon>
    </lineage>
</organism>
<dbReference type="PROSITE" id="PS51455">
    <property type="entry name" value="PIPK"/>
    <property type="match status" value="1"/>
</dbReference>
<dbReference type="GO" id="GO:0005524">
    <property type="term" value="F:ATP binding"/>
    <property type="evidence" value="ECO:0007669"/>
    <property type="project" value="UniProtKB-UniRule"/>
</dbReference>
<feature type="compositionally biased region" description="Polar residues" evidence="12">
    <location>
        <begin position="1"/>
        <end position="17"/>
    </location>
</feature>
<dbReference type="GO" id="GO:0016308">
    <property type="term" value="F:1-phosphatidylinositol-4-phosphate 5-kinase activity"/>
    <property type="evidence" value="ECO:0007669"/>
    <property type="project" value="UniProtKB-EC"/>
</dbReference>
<dbReference type="PANTHER" id="PTHR23086">
    <property type="entry name" value="PHOSPHATIDYLINOSITOL-4-PHOSPHATE 5-KINASE"/>
    <property type="match status" value="1"/>
</dbReference>
<dbReference type="Proteomes" id="UP000094801">
    <property type="component" value="Unassembled WGS sequence"/>
</dbReference>
<sequence>MTIDQELQTQSSSTGNIYYNKVSKKDRMISSHVPKPQLNGNYTFENADRPERSNGFEMKIKTLEVTTGNSSSPTSSQHPAEPSPTSNPEPYITRSRTTSGLHEIVTIQEASVHEIVTIPESGINGDLTSHVPSHGNRKGSKDTIRTVGRHSTATTATGISSGMDRRGYDEAHTITIPKTYSQHDLAIASGSDRYNQQTATSKHRFSRGSSFNKSSQRRRSKTKADDRYTIMGQRVVEGHHNYIMAYNMITGIRTAVSRCSKLPGPIAQADYTKVTKLIFDMEGNTMTPSTKYEFKFKDYAPEVFRHLRNVFNIDQADYLLSLTERVSLTELGSPGKSGSFFYYSRDYRFIIKTIHHSEHRQLRRALKDYVEYVEENPGTMISQFYGLHRLKMHSRHGIQKIHFLVMNNLFPPYKQLHMKFDLKGSTQGRITDVEKEKLKGKTDLVLKDLNWLNGNYKLYLGPRKKKAVFEQLTKDIKLLEKLKIMDYSLLIGIHDLDQAAQEDPDNRLANFDPPESAQAEGSAALSDYVDADGGIRATDENDNDLPLIYYMGVIDCLTYYSAFKRSETFLRSLRHKRETISAVPAVEYGERFLKFMSEAMTIPDKKVIE</sequence>
<evidence type="ECO:0000256" key="9">
    <source>
        <dbReference type="ARBA" id="ARBA00080374"/>
    </source>
</evidence>
<feature type="region of interest" description="Disordered" evidence="12">
    <location>
        <begin position="1"/>
        <end position="52"/>
    </location>
</feature>
<evidence type="ECO:0000256" key="4">
    <source>
        <dbReference type="ARBA" id="ARBA00022679"/>
    </source>
</evidence>
<evidence type="ECO:0000313" key="14">
    <source>
        <dbReference type="EMBL" id="ODV85036.1"/>
    </source>
</evidence>
<comment type="catalytic activity">
    <reaction evidence="1">
        <text>a 1,2-diacyl-sn-glycero-3-phospho-(1D-myo-inositol 4-phosphate) + ATP = a 1,2-diacyl-sn-glycero-3-phospho-(1D-myo-inositol-4,5-bisphosphate) + ADP + H(+)</text>
        <dbReference type="Rhea" id="RHEA:14425"/>
        <dbReference type="ChEBI" id="CHEBI:15378"/>
        <dbReference type="ChEBI" id="CHEBI:30616"/>
        <dbReference type="ChEBI" id="CHEBI:58178"/>
        <dbReference type="ChEBI" id="CHEBI:58456"/>
        <dbReference type="ChEBI" id="CHEBI:456216"/>
        <dbReference type="EC" id="2.7.1.68"/>
    </reaction>
</comment>
<dbReference type="Gene3D" id="3.30.810.10">
    <property type="entry name" value="2-Layer Sandwich"/>
    <property type="match status" value="1"/>
</dbReference>
<evidence type="ECO:0000256" key="8">
    <source>
        <dbReference type="ARBA" id="ARBA00078403"/>
    </source>
</evidence>
<evidence type="ECO:0000256" key="3">
    <source>
        <dbReference type="ARBA" id="ARBA00022553"/>
    </source>
</evidence>
<evidence type="ECO:0000256" key="12">
    <source>
        <dbReference type="SAM" id="MobiDB-lite"/>
    </source>
</evidence>
<dbReference type="EC" id="2.7.1.68" evidence="2"/>
<evidence type="ECO:0000313" key="15">
    <source>
        <dbReference type="Proteomes" id="UP000094801"/>
    </source>
</evidence>
<accession>A0A1E4SZU6</accession>
<dbReference type="Pfam" id="PF01504">
    <property type="entry name" value="PIP5K"/>
    <property type="match status" value="1"/>
</dbReference>
<evidence type="ECO:0000256" key="2">
    <source>
        <dbReference type="ARBA" id="ARBA00012172"/>
    </source>
</evidence>